<protein>
    <submittedName>
        <fullName evidence="1">DNA replication terminus site binding protein</fullName>
    </submittedName>
</protein>
<dbReference type="GO" id="GO:0006274">
    <property type="term" value="P:DNA replication termination"/>
    <property type="evidence" value="ECO:0007669"/>
    <property type="project" value="InterPro"/>
</dbReference>
<evidence type="ECO:0000313" key="1">
    <source>
        <dbReference type="EMBL" id="PWV61164.1"/>
    </source>
</evidence>
<dbReference type="RefSeq" id="WP_170123596.1">
    <property type="nucleotide sequence ID" value="NZ_QGTJ01000006.1"/>
</dbReference>
<name>A0A317MU33_9GAMM</name>
<proteinExistence type="predicted"/>
<gene>
    <name evidence="1" type="ORF">C7443_106178</name>
</gene>
<accession>A0A317MU33</accession>
<dbReference type="GO" id="GO:0003677">
    <property type="term" value="F:DNA binding"/>
    <property type="evidence" value="ECO:0007669"/>
    <property type="project" value="InterPro"/>
</dbReference>
<reference evidence="1 2" key="1">
    <citation type="submission" date="2018-05" db="EMBL/GenBank/DDBJ databases">
        <title>Genomic Encyclopedia of Type Strains, Phase IV (KMG-IV): sequencing the most valuable type-strain genomes for metagenomic binning, comparative biology and taxonomic classification.</title>
        <authorList>
            <person name="Goeker M."/>
        </authorList>
    </citation>
    <scope>NUCLEOTIDE SEQUENCE [LARGE SCALE GENOMIC DNA]</scope>
    <source>
        <strain evidence="1 2">DSM 23606</strain>
    </source>
</reference>
<dbReference type="Gene3D" id="3.50.14.10">
    <property type="entry name" value="Replication terminator Tus, domain 1 superfamily/Replication terminator Tus"/>
    <property type="match status" value="1"/>
</dbReference>
<evidence type="ECO:0000313" key="2">
    <source>
        <dbReference type="Proteomes" id="UP000246569"/>
    </source>
</evidence>
<sequence>MDSAQRITLLECFHRMQDAIEDLADAIEADNERAAWLASTPAPLAARRRTAVLLRDIWHREGAGDPRQTLNDIGLIGCDPHTRTLAARCNEAKDAFKAAVQALKVQPTRRQRLLAEMAREAHVRDRDVARALAAGGIGRLHLLQAYRHVPLLAETPARVGFSWASGSRSIRSLSRDEALALVEAMPDPHPAKAPYRQLLLAQPEHERVAQMRVLAPNLVANLVFVDGHETVERTRGGRTAPARREIVRRQLIHVHLPILFPLAPGEALPRHPLAAPEPRAGGRLARADRQIEDEPLLPALRIYRYRPLA</sequence>
<keyword evidence="2" id="KW-1185">Reference proteome</keyword>
<dbReference type="GO" id="GO:0005737">
    <property type="term" value="C:cytoplasm"/>
    <property type="evidence" value="ECO:0007669"/>
    <property type="project" value="InterPro"/>
</dbReference>
<dbReference type="AlphaFoldDB" id="A0A317MU33"/>
<dbReference type="Proteomes" id="UP000246569">
    <property type="component" value="Unassembled WGS sequence"/>
</dbReference>
<organism evidence="1 2">
    <name type="scientific">Plasticicumulans acidivorans</name>
    <dbReference type="NCBI Taxonomy" id="886464"/>
    <lineage>
        <taxon>Bacteria</taxon>
        <taxon>Pseudomonadati</taxon>
        <taxon>Pseudomonadota</taxon>
        <taxon>Gammaproteobacteria</taxon>
        <taxon>Candidatus Competibacteraceae</taxon>
        <taxon>Plasticicumulans</taxon>
    </lineage>
</organism>
<comment type="caution">
    <text evidence="1">The sequence shown here is derived from an EMBL/GenBank/DDBJ whole genome shotgun (WGS) entry which is preliminary data.</text>
</comment>
<dbReference type="InterPro" id="IPR036381">
    <property type="entry name" value="Tus_dom1"/>
</dbReference>
<dbReference type="EMBL" id="QGTJ01000006">
    <property type="protein sequence ID" value="PWV61164.1"/>
    <property type="molecule type" value="Genomic_DNA"/>
</dbReference>